<name>A0A7C8P8I9_ORBOL</name>
<reference evidence="2 3" key="1">
    <citation type="submission" date="2019-03" db="EMBL/GenBank/DDBJ databases">
        <title>Nematode-trapping fungi genome.</title>
        <authorList>
            <person name="Vidal-Diez De Ulzurrun G."/>
        </authorList>
    </citation>
    <scope>NUCLEOTIDE SEQUENCE [LARGE SCALE GENOMIC DNA]</scope>
    <source>
        <strain evidence="2 3">TWF154</strain>
    </source>
</reference>
<dbReference type="EMBL" id="SOZJ01000006">
    <property type="protein sequence ID" value="TGJ65103.1"/>
    <property type="molecule type" value="Genomic_DNA"/>
</dbReference>
<protein>
    <submittedName>
        <fullName evidence="2">Uncharacterized protein</fullName>
    </submittedName>
</protein>
<feature type="region of interest" description="Disordered" evidence="1">
    <location>
        <begin position="44"/>
        <end position="67"/>
    </location>
</feature>
<comment type="caution">
    <text evidence="2">The sequence shown here is derived from an EMBL/GenBank/DDBJ whole genome shotgun (WGS) entry which is preliminary data.</text>
</comment>
<sequence length="67" mass="7364">MNPSLRANIRALEEPKAGGLLRLVPLPQNCSGTRRHSEQIYRPKISASTRESIEDTQYLASASGETP</sequence>
<feature type="compositionally biased region" description="Polar residues" evidence="1">
    <location>
        <begin position="58"/>
        <end position="67"/>
    </location>
</feature>
<evidence type="ECO:0000313" key="3">
    <source>
        <dbReference type="Proteomes" id="UP000297595"/>
    </source>
</evidence>
<evidence type="ECO:0000313" key="2">
    <source>
        <dbReference type="EMBL" id="TGJ65103.1"/>
    </source>
</evidence>
<dbReference type="Proteomes" id="UP000297595">
    <property type="component" value="Unassembled WGS sequence"/>
</dbReference>
<evidence type="ECO:0000256" key="1">
    <source>
        <dbReference type="SAM" id="MobiDB-lite"/>
    </source>
</evidence>
<accession>A0A7C8P8I9</accession>
<dbReference type="AlphaFoldDB" id="A0A7C8P8I9"/>
<gene>
    <name evidence="2" type="ORF">EYR41_009102</name>
</gene>
<proteinExistence type="predicted"/>
<organism evidence="2 3">
    <name type="scientific">Orbilia oligospora</name>
    <name type="common">Nematode-trapping fungus</name>
    <name type="synonym">Arthrobotrys oligospora</name>
    <dbReference type="NCBI Taxonomy" id="2813651"/>
    <lineage>
        <taxon>Eukaryota</taxon>
        <taxon>Fungi</taxon>
        <taxon>Dikarya</taxon>
        <taxon>Ascomycota</taxon>
        <taxon>Pezizomycotina</taxon>
        <taxon>Orbiliomycetes</taxon>
        <taxon>Orbiliales</taxon>
        <taxon>Orbiliaceae</taxon>
        <taxon>Orbilia</taxon>
    </lineage>
</organism>